<dbReference type="EMBL" id="CAJNRE010014797">
    <property type="protein sequence ID" value="CAF2131323.1"/>
    <property type="molecule type" value="Genomic_DNA"/>
</dbReference>
<sequence>MIGISNTLPVEQEHEDIYDLSANGYVSPVNVEPAEEDLFHRAKRQANKFRYPPETTRHPQTFFGAVGGGTISNRDNWSGNIANSAGANGYRFLSPPDWNAGVGYTYKFRG</sequence>
<evidence type="ECO:0000313" key="6">
    <source>
        <dbReference type="EMBL" id="CAF4292141.1"/>
    </source>
</evidence>
<dbReference type="AlphaFoldDB" id="A0A820JIC4"/>
<gene>
    <name evidence="1" type="ORF">CJN711_LOCUS19438</name>
    <name evidence="2" type="ORF">MBJ925_LOCUS27653</name>
    <name evidence="5" type="ORF">OVN521_LOCUS28066</name>
    <name evidence="6" type="ORF">SMN809_LOCUS25719</name>
    <name evidence="7" type="ORF">UXM345_LOCUS34788</name>
    <name evidence="3" type="ORF">WKI299_LOCUS27019</name>
    <name evidence="4" type="ORF">XDN619_LOCUS34868</name>
</gene>
<dbReference type="Proteomes" id="UP000663824">
    <property type="component" value="Unassembled WGS sequence"/>
</dbReference>
<organism evidence="7 8">
    <name type="scientific">Rotaria magnacalcarata</name>
    <dbReference type="NCBI Taxonomy" id="392030"/>
    <lineage>
        <taxon>Eukaryota</taxon>
        <taxon>Metazoa</taxon>
        <taxon>Spiralia</taxon>
        <taxon>Gnathifera</taxon>
        <taxon>Rotifera</taxon>
        <taxon>Eurotatoria</taxon>
        <taxon>Bdelloidea</taxon>
        <taxon>Philodinida</taxon>
        <taxon>Philodinidae</taxon>
        <taxon>Rotaria</taxon>
    </lineage>
</organism>
<evidence type="ECO:0000313" key="7">
    <source>
        <dbReference type="EMBL" id="CAF4327055.1"/>
    </source>
</evidence>
<reference evidence="7" key="1">
    <citation type="submission" date="2021-02" db="EMBL/GenBank/DDBJ databases">
        <authorList>
            <person name="Nowell W R."/>
        </authorList>
    </citation>
    <scope>NUCLEOTIDE SEQUENCE</scope>
</reference>
<evidence type="ECO:0000313" key="8">
    <source>
        <dbReference type="Proteomes" id="UP000663842"/>
    </source>
</evidence>
<dbReference type="Proteomes" id="UP000663842">
    <property type="component" value="Unassembled WGS sequence"/>
</dbReference>
<proteinExistence type="predicted"/>
<protein>
    <submittedName>
        <fullName evidence="7">Uncharacterized protein</fullName>
    </submittedName>
</protein>
<dbReference type="EMBL" id="CAJNRG010017932">
    <property type="protein sequence ID" value="CAF2242316.1"/>
    <property type="molecule type" value="Genomic_DNA"/>
</dbReference>
<dbReference type="EMBL" id="CAJNRF010011741">
    <property type="protein sequence ID" value="CAF2134730.1"/>
    <property type="molecule type" value="Genomic_DNA"/>
</dbReference>
<dbReference type="Proteomes" id="UP000663856">
    <property type="component" value="Unassembled WGS sequence"/>
</dbReference>
<keyword evidence="9" id="KW-1185">Reference proteome</keyword>
<evidence type="ECO:0000313" key="5">
    <source>
        <dbReference type="EMBL" id="CAF4232693.1"/>
    </source>
</evidence>
<name>A0A820JIC4_9BILA</name>
<accession>A0A820JIC4</accession>
<evidence type="ECO:0000313" key="4">
    <source>
        <dbReference type="EMBL" id="CAF2242316.1"/>
    </source>
</evidence>
<dbReference type="Proteomes" id="UP000663866">
    <property type="component" value="Unassembled WGS sequence"/>
</dbReference>
<dbReference type="Proteomes" id="UP000676336">
    <property type="component" value="Unassembled WGS sequence"/>
</dbReference>
<evidence type="ECO:0000313" key="9">
    <source>
        <dbReference type="Proteomes" id="UP000663866"/>
    </source>
</evidence>
<dbReference type="Proteomes" id="UP000663855">
    <property type="component" value="Unassembled WGS sequence"/>
</dbReference>
<dbReference type="EMBL" id="CAJNOV010009128">
    <property type="protein sequence ID" value="CAF1351334.1"/>
    <property type="molecule type" value="Genomic_DNA"/>
</dbReference>
<evidence type="ECO:0000313" key="1">
    <source>
        <dbReference type="EMBL" id="CAF1351334.1"/>
    </source>
</evidence>
<evidence type="ECO:0000313" key="3">
    <source>
        <dbReference type="EMBL" id="CAF2134730.1"/>
    </source>
</evidence>
<dbReference type="EMBL" id="CAJOBF010013190">
    <property type="protein sequence ID" value="CAF4327055.1"/>
    <property type="molecule type" value="Genomic_DNA"/>
</dbReference>
<dbReference type="EMBL" id="CAJOBI010034651">
    <property type="protein sequence ID" value="CAF4292141.1"/>
    <property type="molecule type" value="Genomic_DNA"/>
</dbReference>
<dbReference type="EMBL" id="CAJOBG010008015">
    <property type="protein sequence ID" value="CAF4232693.1"/>
    <property type="molecule type" value="Genomic_DNA"/>
</dbReference>
<comment type="caution">
    <text evidence="7">The sequence shown here is derived from an EMBL/GenBank/DDBJ whole genome shotgun (WGS) entry which is preliminary data.</text>
</comment>
<evidence type="ECO:0000313" key="2">
    <source>
        <dbReference type="EMBL" id="CAF2131323.1"/>
    </source>
</evidence>
<dbReference type="Proteomes" id="UP000663887">
    <property type="component" value="Unassembled WGS sequence"/>
</dbReference>